<proteinExistence type="predicted"/>
<dbReference type="EMBL" id="MTKT01001090">
    <property type="protein sequence ID" value="OWM86127.1"/>
    <property type="molecule type" value="Genomic_DNA"/>
</dbReference>
<keyword evidence="2" id="KW-0539">Nucleus</keyword>
<evidence type="ECO:0000313" key="3">
    <source>
        <dbReference type="EMBL" id="OWM86127.1"/>
    </source>
</evidence>
<dbReference type="Proteomes" id="UP000197138">
    <property type="component" value="Unassembled WGS sequence"/>
</dbReference>
<sequence>MSLLISYAMKFLNKALNAPHGLLDLLLSFNTFVLDEYKIEVGDHDNLQQAMINPRLKSIFNLIHRVNKQLKGNPSIYESFIQVITTCPHATMEAYTKVCTLLKDLVHEFVSFFLDPWNADVETRKKYVNLMESAMKS</sequence>
<name>A0A218XMA4_PUNGR</name>
<evidence type="ECO:0000256" key="2">
    <source>
        <dbReference type="ARBA" id="ARBA00023242"/>
    </source>
</evidence>
<accession>A0A218XMA4</accession>
<reference evidence="4" key="1">
    <citation type="journal article" date="2017" name="Plant J.">
        <title>The pomegranate (Punica granatum L.) genome and the genomics of punicalagin biosynthesis.</title>
        <authorList>
            <person name="Qin G."/>
            <person name="Xu C."/>
            <person name="Ming R."/>
            <person name="Tang H."/>
            <person name="Guyot R."/>
            <person name="Kramer E.M."/>
            <person name="Hu Y."/>
            <person name="Yi X."/>
            <person name="Qi Y."/>
            <person name="Xu X."/>
            <person name="Gao Z."/>
            <person name="Pan H."/>
            <person name="Jian J."/>
            <person name="Tian Y."/>
            <person name="Yue Z."/>
            <person name="Xu Y."/>
        </authorList>
    </citation>
    <scope>NUCLEOTIDE SEQUENCE [LARGE SCALE GENOMIC DNA]</scope>
    <source>
        <strain evidence="4">cv. Dabenzi</strain>
    </source>
</reference>
<dbReference type="GO" id="GO:0005634">
    <property type="term" value="C:nucleus"/>
    <property type="evidence" value="ECO:0007669"/>
    <property type="project" value="UniProtKB-SubCell"/>
</dbReference>
<evidence type="ECO:0000256" key="1">
    <source>
        <dbReference type="ARBA" id="ARBA00004123"/>
    </source>
</evidence>
<comment type="subcellular location">
    <subcellularLocation>
        <location evidence="1">Nucleus</location>
    </subcellularLocation>
</comment>
<evidence type="ECO:0000313" key="4">
    <source>
        <dbReference type="Proteomes" id="UP000197138"/>
    </source>
</evidence>
<dbReference type="InterPro" id="IPR036600">
    <property type="entry name" value="PAH_sf"/>
</dbReference>
<dbReference type="SUPFAM" id="SSF47762">
    <property type="entry name" value="PAH2 domain"/>
    <property type="match status" value="1"/>
</dbReference>
<dbReference type="AlphaFoldDB" id="A0A218XMA4"/>
<dbReference type="GO" id="GO:0006355">
    <property type="term" value="P:regulation of DNA-templated transcription"/>
    <property type="evidence" value="ECO:0007669"/>
    <property type="project" value="InterPro"/>
</dbReference>
<protein>
    <submittedName>
        <fullName evidence="3">Uncharacterized protein</fullName>
    </submittedName>
</protein>
<organism evidence="3 4">
    <name type="scientific">Punica granatum</name>
    <name type="common">Pomegranate</name>
    <dbReference type="NCBI Taxonomy" id="22663"/>
    <lineage>
        <taxon>Eukaryota</taxon>
        <taxon>Viridiplantae</taxon>
        <taxon>Streptophyta</taxon>
        <taxon>Embryophyta</taxon>
        <taxon>Tracheophyta</taxon>
        <taxon>Spermatophyta</taxon>
        <taxon>Magnoliopsida</taxon>
        <taxon>eudicotyledons</taxon>
        <taxon>Gunneridae</taxon>
        <taxon>Pentapetalae</taxon>
        <taxon>rosids</taxon>
        <taxon>malvids</taxon>
        <taxon>Myrtales</taxon>
        <taxon>Lythraceae</taxon>
        <taxon>Punica</taxon>
    </lineage>
</organism>
<comment type="caution">
    <text evidence="3">The sequence shown here is derived from an EMBL/GenBank/DDBJ whole genome shotgun (WGS) entry which is preliminary data.</text>
</comment>
<gene>
    <name evidence="3" type="ORF">CDL15_Pgr010951</name>
</gene>